<dbReference type="Pfam" id="PF04969">
    <property type="entry name" value="CS"/>
    <property type="match status" value="1"/>
</dbReference>
<dbReference type="GO" id="GO:0007507">
    <property type="term" value="P:heart development"/>
    <property type="evidence" value="ECO:0007669"/>
    <property type="project" value="TreeGrafter"/>
</dbReference>
<dbReference type="SUPFAM" id="SSF49764">
    <property type="entry name" value="HSP20-like chaperones"/>
    <property type="match status" value="1"/>
</dbReference>
<dbReference type="PROSITE" id="PS51048">
    <property type="entry name" value="SGS"/>
    <property type="match status" value="1"/>
</dbReference>
<evidence type="ECO:0000256" key="1">
    <source>
        <dbReference type="SAM" id="MobiDB-lite"/>
    </source>
</evidence>
<feature type="region of interest" description="Disordered" evidence="1">
    <location>
        <begin position="196"/>
        <end position="239"/>
    </location>
</feature>
<evidence type="ECO:0000313" key="4">
    <source>
        <dbReference type="Proteomes" id="UP000887577"/>
    </source>
</evidence>
<dbReference type="InterPro" id="IPR007052">
    <property type="entry name" value="CS_dom"/>
</dbReference>
<feature type="domain" description="SGS" evidence="2">
    <location>
        <begin position="143"/>
        <end position="239"/>
    </location>
</feature>
<dbReference type="PANTHER" id="PTHR13164:SF3">
    <property type="entry name" value="CALCYCLIN-BINDING PROTEIN"/>
    <property type="match status" value="1"/>
</dbReference>
<keyword evidence="4" id="KW-1185">Reference proteome</keyword>
<dbReference type="GO" id="GO:0005634">
    <property type="term" value="C:nucleus"/>
    <property type="evidence" value="ECO:0007669"/>
    <property type="project" value="TreeGrafter"/>
</dbReference>
<organism evidence="4 5">
    <name type="scientific">Panagrolaimus superbus</name>
    <dbReference type="NCBI Taxonomy" id="310955"/>
    <lineage>
        <taxon>Eukaryota</taxon>
        <taxon>Metazoa</taxon>
        <taxon>Ecdysozoa</taxon>
        <taxon>Nematoda</taxon>
        <taxon>Chromadorea</taxon>
        <taxon>Rhabditida</taxon>
        <taxon>Tylenchina</taxon>
        <taxon>Panagrolaimomorpha</taxon>
        <taxon>Panagrolaimoidea</taxon>
        <taxon>Panagrolaimidae</taxon>
        <taxon>Panagrolaimus</taxon>
    </lineage>
</organism>
<feature type="domain" description="CS" evidence="3">
    <location>
        <begin position="65"/>
        <end position="158"/>
    </location>
</feature>
<proteinExistence type="predicted"/>
<accession>A0A914XZW1</accession>
<protein>
    <submittedName>
        <fullName evidence="5">Calcyclin-binding protein</fullName>
    </submittedName>
</protein>
<dbReference type="CDD" id="cd06468">
    <property type="entry name" value="p23_CacyBP"/>
    <property type="match status" value="1"/>
</dbReference>
<dbReference type="Proteomes" id="UP000887577">
    <property type="component" value="Unplaced"/>
</dbReference>
<dbReference type="InterPro" id="IPR008978">
    <property type="entry name" value="HSP20-like_chaperone"/>
</dbReference>
<dbReference type="InterPro" id="IPR052289">
    <property type="entry name" value="Calcyclin-binding_UBL-bridge"/>
</dbReference>
<dbReference type="InterPro" id="IPR007699">
    <property type="entry name" value="SGS_dom"/>
</dbReference>
<dbReference type="GO" id="GO:0015631">
    <property type="term" value="F:tubulin binding"/>
    <property type="evidence" value="ECO:0007669"/>
    <property type="project" value="InterPro"/>
</dbReference>
<feature type="compositionally biased region" description="Basic and acidic residues" evidence="1">
    <location>
        <begin position="196"/>
        <end position="213"/>
    </location>
</feature>
<evidence type="ECO:0000259" key="3">
    <source>
        <dbReference type="PROSITE" id="PS51203"/>
    </source>
</evidence>
<dbReference type="Gene3D" id="2.60.40.790">
    <property type="match status" value="1"/>
</dbReference>
<name>A0A914XZW1_9BILA</name>
<dbReference type="WBParaSite" id="PSU_v2.g11172.t1">
    <property type="protein sequence ID" value="PSU_v2.g11172.t1"/>
    <property type="gene ID" value="PSU_v2.g11172"/>
</dbReference>
<dbReference type="PANTHER" id="PTHR13164">
    <property type="entry name" value="CALICYLIN BINDING PROTEIN"/>
    <property type="match status" value="1"/>
</dbReference>
<evidence type="ECO:0000313" key="5">
    <source>
        <dbReference type="WBParaSite" id="PSU_v2.g11172.t1"/>
    </source>
</evidence>
<dbReference type="PROSITE" id="PS51203">
    <property type="entry name" value="CS"/>
    <property type="match status" value="1"/>
</dbReference>
<dbReference type="GO" id="GO:0031625">
    <property type="term" value="F:ubiquitin protein ligase binding"/>
    <property type="evidence" value="ECO:0007669"/>
    <property type="project" value="InterPro"/>
</dbReference>
<sequence length="239" mass="26068">MASDLQKIIAEIDSLSAQATFPVVQQALKELKLKQQSLLDHAKFQEAASSVPSKPAHSSSNRPLTKLTTYAYDESDKFVKLYYTLNGVQSLPAENVKSCFTDDSFDVTVTDLDGKDYNISARGFVHPIDAENSVVKQKSDMLLVMLKKSKAGTWSELLKIVHSKKEAAKLKDADPAMDSSDPQAGLMSMMKKLYEEGDDETKRSLRKAWHESQNKQGGGGGLGGGFGGGDMPGMPDLDF</sequence>
<dbReference type="GO" id="GO:0044548">
    <property type="term" value="F:S100 protein binding"/>
    <property type="evidence" value="ECO:0007669"/>
    <property type="project" value="InterPro"/>
</dbReference>
<feature type="compositionally biased region" description="Gly residues" evidence="1">
    <location>
        <begin position="216"/>
        <end position="231"/>
    </location>
</feature>
<dbReference type="AlphaFoldDB" id="A0A914XZW1"/>
<evidence type="ECO:0000259" key="2">
    <source>
        <dbReference type="PROSITE" id="PS51048"/>
    </source>
</evidence>
<dbReference type="InterPro" id="IPR037893">
    <property type="entry name" value="CS_CacyBP"/>
</dbReference>
<reference evidence="5" key="1">
    <citation type="submission" date="2022-11" db="UniProtKB">
        <authorList>
            <consortium name="WormBaseParasite"/>
        </authorList>
    </citation>
    <scope>IDENTIFICATION</scope>
</reference>